<keyword evidence="3" id="KW-0808">Transferase</keyword>
<comment type="pathway">
    <text evidence="1">Glycan biosynthesis; starch biosynthesis.</text>
</comment>
<reference evidence="6 7" key="1">
    <citation type="journal article" date="2018" name="PLoS Genet.">
        <title>Population sequencing reveals clonal diversity and ancestral inbreeding in the grapevine cultivar Chardonnay.</title>
        <authorList>
            <person name="Roach M.J."/>
            <person name="Johnson D.L."/>
            <person name="Bohlmann J."/>
            <person name="van Vuuren H.J."/>
            <person name="Jones S.J."/>
            <person name="Pretorius I.S."/>
            <person name="Schmidt S.A."/>
            <person name="Borneman A.R."/>
        </authorList>
    </citation>
    <scope>NUCLEOTIDE SEQUENCE [LARGE SCALE GENOMIC DNA]</scope>
    <source>
        <strain evidence="7">cv. Chardonnay</strain>
        <tissue evidence="6">Leaf</tissue>
    </source>
</reference>
<evidence type="ECO:0000313" key="6">
    <source>
        <dbReference type="EMBL" id="RVW82113.1"/>
    </source>
</evidence>
<dbReference type="GO" id="GO:0016757">
    <property type="term" value="F:glycosyltransferase activity"/>
    <property type="evidence" value="ECO:0007669"/>
    <property type="project" value="UniProtKB-KW"/>
</dbReference>
<proteinExistence type="predicted"/>
<evidence type="ECO:0000256" key="4">
    <source>
        <dbReference type="ARBA" id="ARBA00022922"/>
    </source>
</evidence>
<evidence type="ECO:0000313" key="7">
    <source>
        <dbReference type="Proteomes" id="UP000288805"/>
    </source>
</evidence>
<dbReference type="AlphaFoldDB" id="A0A438HCC5"/>
<evidence type="ECO:0000256" key="1">
    <source>
        <dbReference type="ARBA" id="ARBA00004727"/>
    </source>
</evidence>
<dbReference type="GO" id="GO:0019252">
    <property type="term" value="P:starch biosynthetic process"/>
    <property type="evidence" value="ECO:0007669"/>
    <property type="project" value="UniProtKB-UniPathway"/>
</dbReference>
<feature type="domain" description="Starch synthase catalytic" evidence="5">
    <location>
        <begin position="104"/>
        <end position="132"/>
    </location>
</feature>
<dbReference type="Pfam" id="PF08323">
    <property type="entry name" value="Glyco_transf_5"/>
    <property type="match status" value="1"/>
</dbReference>
<protein>
    <recommendedName>
        <fullName evidence="5">Starch synthase catalytic domain-containing protein</fullName>
    </recommendedName>
</protein>
<dbReference type="Proteomes" id="UP000288805">
    <property type="component" value="Unassembled WGS sequence"/>
</dbReference>
<evidence type="ECO:0000256" key="3">
    <source>
        <dbReference type="ARBA" id="ARBA00022679"/>
    </source>
</evidence>
<organism evidence="6 7">
    <name type="scientific">Vitis vinifera</name>
    <name type="common">Grape</name>
    <dbReference type="NCBI Taxonomy" id="29760"/>
    <lineage>
        <taxon>Eukaryota</taxon>
        <taxon>Viridiplantae</taxon>
        <taxon>Streptophyta</taxon>
        <taxon>Embryophyta</taxon>
        <taxon>Tracheophyta</taxon>
        <taxon>Spermatophyta</taxon>
        <taxon>Magnoliopsida</taxon>
        <taxon>eudicotyledons</taxon>
        <taxon>Gunneridae</taxon>
        <taxon>Pentapetalae</taxon>
        <taxon>rosids</taxon>
        <taxon>Vitales</taxon>
        <taxon>Vitaceae</taxon>
        <taxon>Viteae</taxon>
        <taxon>Vitis</taxon>
    </lineage>
</organism>
<dbReference type="UniPathway" id="UPA00152"/>
<comment type="caution">
    <text evidence="6">The sequence shown here is derived from an EMBL/GenBank/DDBJ whole genome shotgun (WGS) entry which is preliminary data.</text>
</comment>
<evidence type="ECO:0000256" key="2">
    <source>
        <dbReference type="ARBA" id="ARBA00022676"/>
    </source>
</evidence>
<dbReference type="Gene3D" id="3.40.50.2000">
    <property type="entry name" value="Glycogen Phosphorylase B"/>
    <property type="match status" value="1"/>
</dbReference>
<sequence length="148" mass="16475">MKFFQVCKESFSRCTLVYVGSKEELSKCGLDGSIYATLDKVGSLCGKLLFCVVHMCATGLKGMEKDECERALKKEVFENKLEEFKDQTLTFGSKAVDDRTIGHNPERLSLLKGGIVYSNVVITVSPTYLKETLCSGWLASTLILNRDK</sequence>
<dbReference type="EMBL" id="QGNW01000244">
    <property type="protein sequence ID" value="RVW82113.1"/>
    <property type="molecule type" value="Genomic_DNA"/>
</dbReference>
<name>A0A438HCC5_VITVI</name>
<evidence type="ECO:0000259" key="5">
    <source>
        <dbReference type="Pfam" id="PF08323"/>
    </source>
</evidence>
<keyword evidence="4" id="KW-0750">Starch biosynthesis</keyword>
<dbReference type="InterPro" id="IPR013534">
    <property type="entry name" value="Starch_synth_cat_dom"/>
</dbReference>
<accession>A0A438HCC5</accession>
<keyword evidence="2" id="KW-0328">Glycosyltransferase</keyword>
<gene>
    <name evidence="6" type="ORF">CK203_052473</name>
</gene>